<dbReference type="GO" id="GO:0006508">
    <property type="term" value="P:proteolysis"/>
    <property type="evidence" value="ECO:0007669"/>
    <property type="project" value="UniProtKB-KW"/>
</dbReference>
<gene>
    <name evidence="9" type="ORF">ADICEAN_00158</name>
</gene>
<comment type="cofactor">
    <cofactor evidence="1">
        <name>Zn(2+)</name>
        <dbReference type="ChEBI" id="CHEBI:29105"/>
    </cofactor>
</comment>
<evidence type="ECO:0000256" key="2">
    <source>
        <dbReference type="ARBA" id="ARBA00005988"/>
    </source>
</evidence>
<dbReference type="PANTHER" id="PTHR11705">
    <property type="entry name" value="PROTEASE FAMILY M14 CARBOXYPEPTIDASE A,B"/>
    <property type="match status" value="1"/>
</dbReference>
<proteinExistence type="inferred from homology"/>
<dbReference type="STRING" id="1279009.ADICEAN_00158"/>
<evidence type="ECO:0000313" key="10">
    <source>
        <dbReference type="Proteomes" id="UP000011910"/>
    </source>
</evidence>
<keyword evidence="3" id="KW-0645">Protease</keyword>
<dbReference type="GO" id="GO:0005615">
    <property type="term" value="C:extracellular space"/>
    <property type="evidence" value="ECO:0007669"/>
    <property type="project" value="TreeGrafter"/>
</dbReference>
<dbReference type="SUPFAM" id="SSF53187">
    <property type="entry name" value="Zn-dependent exopeptidases"/>
    <property type="match status" value="1"/>
</dbReference>
<evidence type="ECO:0000256" key="7">
    <source>
        <dbReference type="PROSITE-ProRule" id="PRU01379"/>
    </source>
</evidence>
<evidence type="ECO:0000256" key="5">
    <source>
        <dbReference type="ARBA" id="ARBA00022833"/>
    </source>
</evidence>
<dbReference type="PATRIC" id="fig|1279009.4.peg.162"/>
<evidence type="ECO:0000256" key="4">
    <source>
        <dbReference type="ARBA" id="ARBA00022801"/>
    </source>
</evidence>
<feature type="domain" description="Peptidase M14" evidence="8">
    <location>
        <begin position="49"/>
        <end position="305"/>
    </location>
</feature>
<dbReference type="EMBL" id="AODQ01000002">
    <property type="protein sequence ID" value="EMR04706.1"/>
    <property type="molecule type" value="Genomic_DNA"/>
</dbReference>
<organism evidence="9 10">
    <name type="scientific">Cesiribacter andamanensis AMV16</name>
    <dbReference type="NCBI Taxonomy" id="1279009"/>
    <lineage>
        <taxon>Bacteria</taxon>
        <taxon>Pseudomonadati</taxon>
        <taxon>Bacteroidota</taxon>
        <taxon>Cytophagia</taxon>
        <taxon>Cytophagales</taxon>
        <taxon>Cesiribacteraceae</taxon>
        <taxon>Cesiribacter</taxon>
    </lineage>
</organism>
<keyword evidence="5" id="KW-0862">Zinc</keyword>
<keyword evidence="4" id="KW-0378">Hydrolase</keyword>
<dbReference type="Gene3D" id="3.40.630.10">
    <property type="entry name" value="Zn peptidases"/>
    <property type="match status" value="1"/>
</dbReference>
<dbReference type="GO" id="GO:0008270">
    <property type="term" value="F:zinc ion binding"/>
    <property type="evidence" value="ECO:0007669"/>
    <property type="project" value="InterPro"/>
</dbReference>
<dbReference type="InterPro" id="IPR000834">
    <property type="entry name" value="Peptidase_M14"/>
</dbReference>
<name>M7NC03_9BACT</name>
<evidence type="ECO:0000256" key="1">
    <source>
        <dbReference type="ARBA" id="ARBA00001947"/>
    </source>
</evidence>
<dbReference type="Pfam" id="PF00246">
    <property type="entry name" value="Peptidase_M14"/>
    <property type="match status" value="1"/>
</dbReference>
<feature type="active site" description="Proton donor/acceptor" evidence="7">
    <location>
        <position position="277"/>
    </location>
</feature>
<evidence type="ECO:0000256" key="3">
    <source>
        <dbReference type="ARBA" id="ARBA00022670"/>
    </source>
</evidence>
<comment type="caution">
    <text evidence="9">The sequence shown here is derived from an EMBL/GenBank/DDBJ whole genome shotgun (WGS) entry which is preliminary data.</text>
</comment>
<protein>
    <submittedName>
        <fullName evidence="9">Zinc carboxypeptidase</fullName>
    </submittedName>
</protein>
<evidence type="ECO:0000313" key="9">
    <source>
        <dbReference type="EMBL" id="EMR04706.1"/>
    </source>
</evidence>
<keyword evidence="6" id="KW-0482">Metalloprotease</keyword>
<dbReference type="Proteomes" id="UP000011910">
    <property type="component" value="Unassembled WGS sequence"/>
</dbReference>
<dbReference type="GO" id="GO:0004181">
    <property type="term" value="F:metallocarboxypeptidase activity"/>
    <property type="evidence" value="ECO:0007669"/>
    <property type="project" value="InterPro"/>
</dbReference>
<accession>M7NC03</accession>
<dbReference type="PANTHER" id="PTHR11705:SF143">
    <property type="entry name" value="SLL0236 PROTEIN"/>
    <property type="match status" value="1"/>
</dbReference>
<keyword evidence="10" id="KW-1185">Reference proteome</keyword>
<reference evidence="9 10" key="1">
    <citation type="journal article" date="2013" name="Genome Announc.">
        <title>Draft Genome Sequence of Cesiribacter andamanensis Strain AMV16T, Isolated from a Soil Sample from a Mud Volcano in the Andaman Islands, India.</title>
        <authorList>
            <person name="Shivaji S."/>
            <person name="Ara S."/>
            <person name="Begum Z."/>
            <person name="Srinivas T.N."/>
            <person name="Singh A."/>
            <person name="Kumar Pinnaka A."/>
        </authorList>
    </citation>
    <scope>NUCLEOTIDE SEQUENCE [LARGE SCALE GENOMIC DNA]</scope>
    <source>
        <strain evidence="9 10">AMV16</strain>
    </source>
</reference>
<evidence type="ECO:0000259" key="8">
    <source>
        <dbReference type="PROSITE" id="PS52035"/>
    </source>
</evidence>
<dbReference type="PROSITE" id="PS52035">
    <property type="entry name" value="PEPTIDASE_M14"/>
    <property type="match status" value="1"/>
</dbReference>
<comment type="similarity">
    <text evidence="2 7">Belongs to the peptidase M14 family.</text>
</comment>
<sequence>MQSMIVHLIISLVTAFMILTNPPAEPTGTLHQRLYKQHGTFKESRIQDRRFKHSVLEGILKDLDKHPLFAVEQVGQSVQKKPIYLVRFGQGPTTVLLWSQMHGDEPTATAALADVFNFFQQSGDGYDSLRQAVLQHTTVYVLPMLNPDGAERYQRYNAQGIDLNRDALRLQAPESQLLKRMRDSLQADWGFNLHDQNIRYAAGPEGPPASISLLAPPIDAAGTADSIRLPAMQLVVELNRVLQEFIPKGVGKWKDEFEPRAFGENMQRWGTRTVLIESGGYHNDPERQQVRRLNFLAILAGLQSIATGQYQQEDIAYYEQIPENAQYLYDVVIRNAELALGEFSYTADIAINQQEKELPSGKEPFYFESSIEGIGDMSPYRGYVELDAKGMQLRQGRIYEPSFANLKALEKANIQNLLKQGYTSVVVEALPENLDHTSLPINIRSKPATTPLAVGEPADFVLEKGGKVRYAVINGFLYDLEKGKNTVKNARIRR</sequence>
<evidence type="ECO:0000256" key="6">
    <source>
        <dbReference type="ARBA" id="ARBA00023049"/>
    </source>
</evidence>
<dbReference type="AlphaFoldDB" id="M7NC03"/>
<dbReference type="eggNOG" id="COG2866">
    <property type="taxonomic scope" value="Bacteria"/>
</dbReference>
<keyword evidence="9" id="KW-0121">Carboxypeptidase</keyword>